<dbReference type="InterPro" id="IPR023214">
    <property type="entry name" value="HAD_sf"/>
</dbReference>
<accession>A0A2U1MU98</accession>
<dbReference type="SUPFAM" id="SSF56784">
    <property type="entry name" value="HAD-like"/>
    <property type="match status" value="1"/>
</dbReference>
<dbReference type="NCBIfam" id="TIGR01675">
    <property type="entry name" value="plant-AP"/>
    <property type="match status" value="1"/>
</dbReference>
<dbReference type="EMBL" id="PKPP01004345">
    <property type="protein sequence ID" value="PWA64812.1"/>
    <property type="molecule type" value="Genomic_DNA"/>
</dbReference>
<comment type="caution">
    <text evidence="3">The sequence shown here is derived from an EMBL/GenBank/DDBJ whole genome shotgun (WGS) entry which is preliminary data.</text>
</comment>
<dbReference type="InterPro" id="IPR010028">
    <property type="entry name" value="Acid_phosphatase_pln"/>
</dbReference>
<sequence>MSMNLYRYGVLLLLLSMISLAFCREHSDLNPEHQLPRTLIIDLPQNLDHGTDSLREEEVRVRCRSWRVAVEANNLSPWKTIPEECVDYVKEYMLGPSYEIDLETVSNEAAEFARSVALKGDGMDAWVFDVDETLLSNLPYYAQHGYGSEIFDHVEFDKWVLEGVAPALKPSLDLYNEVLRLGFRLVLLTGRAEDKRTITINNLTMAGFRNWDKLILRVDEDHGKTAVAFKSNKRKEITEEGFRLIGNSGDQWSDLTGSSVAVRSFKLSNPIQSRGARMSEASWDIPELGAPYMK</sequence>
<feature type="chain" id="PRO_5015489655" evidence="2">
    <location>
        <begin position="24"/>
        <end position="294"/>
    </location>
</feature>
<feature type="signal peptide" evidence="2">
    <location>
        <begin position="1"/>
        <end position="23"/>
    </location>
</feature>
<keyword evidence="1 2" id="KW-0732">Signal</keyword>
<evidence type="ECO:0000256" key="1">
    <source>
        <dbReference type="ARBA" id="ARBA00022729"/>
    </source>
</evidence>
<evidence type="ECO:0000313" key="4">
    <source>
        <dbReference type="Proteomes" id="UP000245207"/>
    </source>
</evidence>
<protein>
    <submittedName>
        <fullName evidence="3">Acid phosphatase 1</fullName>
    </submittedName>
</protein>
<dbReference type="PANTHER" id="PTHR31284">
    <property type="entry name" value="ACID PHOSPHATASE-LIKE PROTEIN"/>
    <property type="match status" value="1"/>
</dbReference>
<keyword evidence="4" id="KW-1185">Reference proteome</keyword>
<dbReference type="PANTHER" id="PTHR31284:SF36">
    <property type="entry name" value="ACID PHOSPHATASE"/>
    <property type="match status" value="1"/>
</dbReference>
<dbReference type="OrthoDB" id="59415at2759"/>
<dbReference type="Pfam" id="PF03767">
    <property type="entry name" value="Acid_phosphat_B"/>
    <property type="match status" value="1"/>
</dbReference>
<dbReference type="Proteomes" id="UP000245207">
    <property type="component" value="Unassembled WGS sequence"/>
</dbReference>
<dbReference type="InterPro" id="IPR036412">
    <property type="entry name" value="HAD-like_sf"/>
</dbReference>
<gene>
    <name evidence="3" type="ORF">CTI12_AA341150</name>
</gene>
<evidence type="ECO:0000313" key="3">
    <source>
        <dbReference type="EMBL" id="PWA64812.1"/>
    </source>
</evidence>
<evidence type="ECO:0000256" key="2">
    <source>
        <dbReference type="SAM" id="SignalP"/>
    </source>
</evidence>
<dbReference type="InterPro" id="IPR005519">
    <property type="entry name" value="Acid_phosphat_B-like"/>
</dbReference>
<reference evidence="3 4" key="1">
    <citation type="journal article" date="2018" name="Mol. Plant">
        <title>The genome of Artemisia annua provides insight into the evolution of Asteraceae family and artemisinin biosynthesis.</title>
        <authorList>
            <person name="Shen Q."/>
            <person name="Zhang L."/>
            <person name="Liao Z."/>
            <person name="Wang S."/>
            <person name="Yan T."/>
            <person name="Shi P."/>
            <person name="Liu M."/>
            <person name="Fu X."/>
            <person name="Pan Q."/>
            <person name="Wang Y."/>
            <person name="Lv Z."/>
            <person name="Lu X."/>
            <person name="Zhang F."/>
            <person name="Jiang W."/>
            <person name="Ma Y."/>
            <person name="Chen M."/>
            <person name="Hao X."/>
            <person name="Li L."/>
            <person name="Tang Y."/>
            <person name="Lv G."/>
            <person name="Zhou Y."/>
            <person name="Sun X."/>
            <person name="Brodelius P.E."/>
            <person name="Rose J.K.C."/>
            <person name="Tang K."/>
        </authorList>
    </citation>
    <scope>NUCLEOTIDE SEQUENCE [LARGE SCALE GENOMIC DNA]</scope>
    <source>
        <strain evidence="4">cv. Huhao1</strain>
        <tissue evidence="3">Leaf</tissue>
    </source>
</reference>
<dbReference type="Gene3D" id="3.40.50.1000">
    <property type="entry name" value="HAD superfamily/HAD-like"/>
    <property type="match status" value="1"/>
</dbReference>
<dbReference type="CDD" id="cd07535">
    <property type="entry name" value="HAD_VSP"/>
    <property type="match status" value="1"/>
</dbReference>
<proteinExistence type="predicted"/>
<organism evidence="3 4">
    <name type="scientific">Artemisia annua</name>
    <name type="common">Sweet wormwood</name>
    <dbReference type="NCBI Taxonomy" id="35608"/>
    <lineage>
        <taxon>Eukaryota</taxon>
        <taxon>Viridiplantae</taxon>
        <taxon>Streptophyta</taxon>
        <taxon>Embryophyta</taxon>
        <taxon>Tracheophyta</taxon>
        <taxon>Spermatophyta</taxon>
        <taxon>Magnoliopsida</taxon>
        <taxon>eudicotyledons</taxon>
        <taxon>Gunneridae</taxon>
        <taxon>Pentapetalae</taxon>
        <taxon>asterids</taxon>
        <taxon>campanulids</taxon>
        <taxon>Asterales</taxon>
        <taxon>Asteraceae</taxon>
        <taxon>Asteroideae</taxon>
        <taxon>Anthemideae</taxon>
        <taxon>Artemisiinae</taxon>
        <taxon>Artemisia</taxon>
    </lineage>
</organism>
<dbReference type="GO" id="GO:0003993">
    <property type="term" value="F:acid phosphatase activity"/>
    <property type="evidence" value="ECO:0007669"/>
    <property type="project" value="InterPro"/>
</dbReference>
<name>A0A2U1MU98_ARTAN</name>
<dbReference type="AlphaFoldDB" id="A0A2U1MU98"/>